<feature type="region of interest" description="Disordered" evidence="2">
    <location>
        <begin position="1"/>
        <end position="39"/>
    </location>
</feature>
<organism evidence="4 5">
    <name type="scientific">Metarhizium album (strain ARSEF 1941)</name>
    <dbReference type="NCBI Taxonomy" id="1081103"/>
    <lineage>
        <taxon>Eukaryota</taxon>
        <taxon>Fungi</taxon>
        <taxon>Dikarya</taxon>
        <taxon>Ascomycota</taxon>
        <taxon>Pezizomycotina</taxon>
        <taxon>Sordariomycetes</taxon>
        <taxon>Hypocreomycetidae</taxon>
        <taxon>Hypocreales</taxon>
        <taxon>Clavicipitaceae</taxon>
        <taxon>Metarhizium</taxon>
    </lineage>
</organism>
<dbReference type="GO" id="GO:0008270">
    <property type="term" value="F:zinc ion binding"/>
    <property type="evidence" value="ECO:0007669"/>
    <property type="project" value="InterPro"/>
</dbReference>
<dbReference type="OrthoDB" id="4132249at2759"/>
<evidence type="ECO:0000313" key="5">
    <source>
        <dbReference type="Proteomes" id="UP000030816"/>
    </source>
</evidence>
<proteinExistence type="predicted"/>
<keyword evidence="1" id="KW-0539">Nucleus</keyword>
<sequence>MAVGHKMKKRTRKTPPRSLSASGDKRKKRPGSERGGKRFQVSRACGRCKLLRRGCEERRPCGRCVRAGRADDCVAPPGPASAPASASSTAGVGASPEWTLVADVAASAPVAECADLFFDNCYPTIPVLTPEYIRRLQTSAAASASASPAPARAEAEAEAEACVLLVAFCAFVLLHVHEPPGARSNRQYGAQLLARASAACRAVCWGLTPSLDACLVSFFLYAGHTRLSRHSQAFLFLRQATALWVLVKDRRPPDADPDAERALLFERLFWVLVASERSHAIRYGRSITLHLTPDTPDLDELRTSAPALWSLAALFRPVDSAFMAVLNREAAAPAPAPAPDVLAAAERCIDAAVPAHLPFRDVQKANLRITRLWLCIVIWQLRLRLGHLTDASHQRSLTYRYPLDVARELVAATRDLPTQAMEVHGVGLTEKLFDIASAVVHVTAGVPRQPDPRAPPPGDDDLRYIRRLVVQLPGGRDVYDGLLESHVEQALRSRLRARRGHADG</sequence>
<dbReference type="InterPro" id="IPR036864">
    <property type="entry name" value="Zn2-C6_fun-type_DNA-bd_sf"/>
</dbReference>
<dbReference type="GO" id="GO:0000981">
    <property type="term" value="F:DNA-binding transcription factor activity, RNA polymerase II-specific"/>
    <property type="evidence" value="ECO:0007669"/>
    <property type="project" value="InterPro"/>
</dbReference>
<feature type="compositionally biased region" description="Basic residues" evidence="2">
    <location>
        <begin position="1"/>
        <end position="15"/>
    </location>
</feature>
<dbReference type="PROSITE" id="PS50048">
    <property type="entry name" value="ZN2_CY6_FUNGAL_2"/>
    <property type="match status" value="1"/>
</dbReference>
<reference evidence="4 5" key="1">
    <citation type="journal article" date="2014" name="Proc. Natl. Acad. Sci. U.S.A.">
        <title>Trajectory and genomic determinants of fungal-pathogen speciation and host adaptation.</title>
        <authorList>
            <person name="Hu X."/>
            <person name="Xiao G."/>
            <person name="Zheng P."/>
            <person name="Shang Y."/>
            <person name="Su Y."/>
            <person name="Zhang X."/>
            <person name="Liu X."/>
            <person name="Zhan S."/>
            <person name="St Leger R.J."/>
            <person name="Wang C."/>
        </authorList>
    </citation>
    <scope>NUCLEOTIDE SEQUENCE [LARGE SCALE GENOMIC DNA]</scope>
    <source>
        <strain evidence="4 5">ARSEF 1941</strain>
    </source>
</reference>
<feature type="domain" description="Zn(2)-C6 fungal-type" evidence="3">
    <location>
        <begin position="44"/>
        <end position="75"/>
    </location>
</feature>
<dbReference type="PANTHER" id="PTHR31668:SF20">
    <property type="entry name" value="ZN(II)2CYS6 TRANSCRIPTION FACTOR (EUROFUNG)"/>
    <property type="match status" value="1"/>
</dbReference>
<keyword evidence="5" id="KW-1185">Reference proteome</keyword>
<dbReference type="InterPro" id="IPR001138">
    <property type="entry name" value="Zn2Cys6_DnaBD"/>
</dbReference>
<evidence type="ECO:0000256" key="2">
    <source>
        <dbReference type="SAM" id="MobiDB-lite"/>
    </source>
</evidence>
<dbReference type="InterPro" id="IPR050797">
    <property type="entry name" value="Carb_Metab_Trans_Reg"/>
</dbReference>
<comment type="caution">
    <text evidence="4">The sequence shown here is derived from an EMBL/GenBank/DDBJ whole genome shotgun (WGS) entry which is preliminary data.</text>
</comment>
<dbReference type="CDD" id="cd00067">
    <property type="entry name" value="GAL4"/>
    <property type="match status" value="1"/>
</dbReference>
<dbReference type="CDD" id="cd12148">
    <property type="entry name" value="fungal_TF_MHR"/>
    <property type="match status" value="1"/>
</dbReference>
<dbReference type="PROSITE" id="PS00463">
    <property type="entry name" value="ZN2_CY6_FUNGAL_1"/>
    <property type="match status" value="1"/>
</dbReference>
<evidence type="ECO:0000313" key="4">
    <source>
        <dbReference type="EMBL" id="KHN96047.1"/>
    </source>
</evidence>
<dbReference type="RefSeq" id="XP_040677113.1">
    <property type="nucleotide sequence ID" value="XM_040824950.1"/>
</dbReference>
<dbReference type="GeneID" id="63740607"/>
<dbReference type="SMART" id="SM00066">
    <property type="entry name" value="GAL4"/>
    <property type="match status" value="1"/>
</dbReference>
<dbReference type="STRING" id="1081103.A0A0B2WRC2"/>
<dbReference type="HOGENOM" id="CLU_016574_3_0_1"/>
<dbReference type="PANTHER" id="PTHR31668">
    <property type="entry name" value="GLUCOSE TRANSPORT TRANSCRIPTION REGULATOR RGT1-RELATED-RELATED"/>
    <property type="match status" value="1"/>
</dbReference>
<dbReference type="EMBL" id="AZHE01000018">
    <property type="protein sequence ID" value="KHN96047.1"/>
    <property type="molecule type" value="Genomic_DNA"/>
</dbReference>
<dbReference type="SUPFAM" id="SSF57701">
    <property type="entry name" value="Zn2/Cys6 DNA-binding domain"/>
    <property type="match status" value="1"/>
</dbReference>
<evidence type="ECO:0000256" key="1">
    <source>
        <dbReference type="ARBA" id="ARBA00023242"/>
    </source>
</evidence>
<protein>
    <submittedName>
        <fullName evidence="4">RING-4 like protein</fullName>
    </submittedName>
</protein>
<evidence type="ECO:0000259" key="3">
    <source>
        <dbReference type="PROSITE" id="PS50048"/>
    </source>
</evidence>
<dbReference type="Proteomes" id="UP000030816">
    <property type="component" value="Unassembled WGS sequence"/>
</dbReference>
<accession>A0A0B2WRC2</accession>
<name>A0A0B2WRC2_METAS</name>
<dbReference type="AlphaFoldDB" id="A0A0B2WRC2"/>
<gene>
    <name evidence="4" type="ORF">MAM_06152</name>
</gene>